<evidence type="ECO:0000313" key="2">
    <source>
        <dbReference type="Proteomes" id="UP000016932"/>
    </source>
</evidence>
<dbReference type="HOGENOM" id="CLU_1302317_0_0_1"/>
<dbReference type="Proteomes" id="UP000016932">
    <property type="component" value="Unassembled WGS sequence"/>
</dbReference>
<dbReference type="VEuPathDB" id="FungiDB:MYCFIDRAFT_204390"/>
<dbReference type="RefSeq" id="XP_007929038.1">
    <property type="nucleotide sequence ID" value="XM_007930847.1"/>
</dbReference>
<name>M3AR74_PSEFD</name>
<accession>M3AR74</accession>
<gene>
    <name evidence="1" type="ORF">MYCFIDRAFT_204390</name>
</gene>
<protein>
    <submittedName>
        <fullName evidence="1">Uncharacterized protein</fullName>
    </submittedName>
</protein>
<feature type="non-terminal residue" evidence="1">
    <location>
        <position position="212"/>
    </location>
</feature>
<sequence length="212" mass="24146">MLHTRLEMTPTEINDLFASMLAKLDPLHCESFHFYLEVMKFSEKYAWFMQPRVAQITAAQLGDDLLNMSYEDFLQACDMERLRIVSRSSGLLQIYEDPLHYERVGCVAIPQLTDHGGTPSTHIDSARDAAKLREPMDLSVINAEAHMCADRERLGWIHRSAHDFIFPPDGPVPHVWKSEFVFADACDRYLRGALRLLAVSPSIWSESIPGLP</sequence>
<proteinExistence type="predicted"/>
<organism evidence="1 2">
    <name type="scientific">Pseudocercospora fijiensis (strain CIRAD86)</name>
    <name type="common">Black leaf streak disease fungus</name>
    <name type="synonym">Mycosphaerella fijiensis</name>
    <dbReference type="NCBI Taxonomy" id="383855"/>
    <lineage>
        <taxon>Eukaryota</taxon>
        <taxon>Fungi</taxon>
        <taxon>Dikarya</taxon>
        <taxon>Ascomycota</taxon>
        <taxon>Pezizomycotina</taxon>
        <taxon>Dothideomycetes</taxon>
        <taxon>Dothideomycetidae</taxon>
        <taxon>Mycosphaerellales</taxon>
        <taxon>Mycosphaerellaceae</taxon>
        <taxon>Pseudocercospora</taxon>
    </lineage>
</organism>
<dbReference type="KEGG" id="pfj:MYCFIDRAFT_204390"/>
<evidence type="ECO:0000313" key="1">
    <source>
        <dbReference type="EMBL" id="EME79937.1"/>
    </source>
</evidence>
<dbReference type="AlphaFoldDB" id="M3AR74"/>
<dbReference type="EMBL" id="KB446561">
    <property type="protein sequence ID" value="EME79937.1"/>
    <property type="molecule type" value="Genomic_DNA"/>
</dbReference>
<reference evidence="1 2" key="1">
    <citation type="journal article" date="2012" name="PLoS Pathog.">
        <title>Diverse lifestyles and strategies of plant pathogenesis encoded in the genomes of eighteen Dothideomycetes fungi.</title>
        <authorList>
            <person name="Ohm R.A."/>
            <person name="Feau N."/>
            <person name="Henrissat B."/>
            <person name="Schoch C.L."/>
            <person name="Horwitz B.A."/>
            <person name="Barry K.W."/>
            <person name="Condon B.J."/>
            <person name="Copeland A.C."/>
            <person name="Dhillon B."/>
            <person name="Glaser F."/>
            <person name="Hesse C.N."/>
            <person name="Kosti I."/>
            <person name="LaButti K."/>
            <person name="Lindquist E.A."/>
            <person name="Lucas S."/>
            <person name="Salamov A.A."/>
            <person name="Bradshaw R.E."/>
            <person name="Ciuffetti L."/>
            <person name="Hamelin R.C."/>
            <person name="Kema G.H.J."/>
            <person name="Lawrence C."/>
            <person name="Scott J.A."/>
            <person name="Spatafora J.W."/>
            <person name="Turgeon B.G."/>
            <person name="de Wit P.J.G.M."/>
            <person name="Zhong S."/>
            <person name="Goodwin S.B."/>
            <person name="Grigoriev I.V."/>
        </authorList>
    </citation>
    <scope>NUCLEOTIDE SEQUENCE [LARGE SCALE GENOMIC DNA]</scope>
    <source>
        <strain evidence="1 2">CIRAD86</strain>
    </source>
</reference>
<keyword evidence="2" id="KW-1185">Reference proteome</keyword>
<dbReference type="GeneID" id="19336267"/>